<protein>
    <submittedName>
        <fullName evidence="2">Uncharacterized protein</fullName>
    </submittedName>
</protein>
<dbReference type="AlphaFoldDB" id="A0AAV0IK86"/>
<accession>A0AAV0IK86</accession>
<dbReference type="PANTHER" id="PTHR33477:SF3">
    <property type="entry name" value="P-LOOP NTPASE DOMAIN-CONTAINING PROTEIN LPA1 HOMOLOG 1"/>
    <property type="match status" value="1"/>
</dbReference>
<feature type="region of interest" description="Disordered" evidence="1">
    <location>
        <begin position="74"/>
        <end position="98"/>
    </location>
</feature>
<feature type="compositionally biased region" description="Basic and acidic residues" evidence="1">
    <location>
        <begin position="74"/>
        <end position="89"/>
    </location>
</feature>
<organism evidence="2 3">
    <name type="scientific">Linum tenue</name>
    <dbReference type="NCBI Taxonomy" id="586396"/>
    <lineage>
        <taxon>Eukaryota</taxon>
        <taxon>Viridiplantae</taxon>
        <taxon>Streptophyta</taxon>
        <taxon>Embryophyta</taxon>
        <taxon>Tracheophyta</taxon>
        <taxon>Spermatophyta</taxon>
        <taxon>Magnoliopsida</taxon>
        <taxon>eudicotyledons</taxon>
        <taxon>Gunneridae</taxon>
        <taxon>Pentapetalae</taxon>
        <taxon>rosids</taxon>
        <taxon>fabids</taxon>
        <taxon>Malpighiales</taxon>
        <taxon>Linaceae</taxon>
        <taxon>Linum</taxon>
    </lineage>
</organism>
<name>A0AAV0IK86_9ROSI</name>
<evidence type="ECO:0000313" key="2">
    <source>
        <dbReference type="EMBL" id="CAI0397945.1"/>
    </source>
</evidence>
<dbReference type="PANTHER" id="PTHR33477">
    <property type="entry name" value="P-LOOP NTPASE DOMAIN-CONTAINING PROTEIN LPA1 HOMOLOG 1"/>
    <property type="match status" value="1"/>
</dbReference>
<dbReference type="Proteomes" id="UP001154282">
    <property type="component" value="Unassembled WGS sequence"/>
</dbReference>
<evidence type="ECO:0000313" key="3">
    <source>
        <dbReference type="Proteomes" id="UP001154282"/>
    </source>
</evidence>
<reference evidence="2" key="1">
    <citation type="submission" date="2022-08" db="EMBL/GenBank/DDBJ databases">
        <authorList>
            <person name="Gutierrez-Valencia J."/>
        </authorList>
    </citation>
    <scope>NUCLEOTIDE SEQUENCE</scope>
</reference>
<keyword evidence="3" id="KW-1185">Reference proteome</keyword>
<dbReference type="EMBL" id="CAMGYJ010000004">
    <property type="protein sequence ID" value="CAI0397945.1"/>
    <property type="molecule type" value="Genomic_DNA"/>
</dbReference>
<gene>
    <name evidence="2" type="ORF">LITE_LOCUS9726</name>
</gene>
<sequence>MAEMAKVLYIVVVDEEERRDKGRGSFRYTRPVLQGTLQLMGCKARHAFKISRRVFEIITNAPSIDTRILKEEDRTGVDASRQKLEKSDVPRTFPSEKNGKDRSVPFELYKRRTTLFVRRGTFLDVVCDALAEYKYVGPNQRADLVLACR</sequence>
<comment type="caution">
    <text evidence="2">The sequence shown here is derived from an EMBL/GenBank/DDBJ whole genome shotgun (WGS) entry which is preliminary data.</text>
</comment>
<evidence type="ECO:0000256" key="1">
    <source>
        <dbReference type="SAM" id="MobiDB-lite"/>
    </source>
</evidence>
<proteinExistence type="predicted"/>